<comment type="caution">
    <text evidence="1">The sequence shown here is derived from an EMBL/GenBank/DDBJ whole genome shotgun (WGS) entry which is preliminary data.</text>
</comment>
<keyword evidence="2" id="KW-1185">Reference proteome</keyword>
<sequence length="67" mass="7787">MRLIEEVIGLDDTSIFGMYDGFGEGTIECYNKAFIECRERAPHPIQYKDLVQEKINALINFPKMCRD</sequence>
<dbReference type="AlphaFoldDB" id="A0AAV1JBR9"/>
<proteinExistence type="predicted"/>
<evidence type="ECO:0000313" key="2">
    <source>
        <dbReference type="Proteomes" id="UP001497472"/>
    </source>
</evidence>
<dbReference type="EMBL" id="CAVLEF010000007">
    <property type="protein sequence ID" value="CAK1546065.1"/>
    <property type="molecule type" value="Genomic_DNA"/>
</dbReference>
<evidence type="ECO:0000313" key="1">
    <source>
        <dbReference type="EMBL" id="CAK1546065.1"/>
    </source>
</evidence>
<reference evidence="1 2" key="1">
    <citation type="submission" date="2023-11" db="EMBL/GenBank/DDBJ databases">
        <authorList>
            <person name="Okamura Y."/>
        </authorList>
    </citation>
    <scope>NUCLEOTIDE SEQUENCE [LARGE SCALE GENOMIC DNA]</scope>
</reference>
<dbReference type="Proteomes" id="UP001497472">
    <property type="component" value="Unassembled WGS sequence"/>
</dbReference>
<accession>A0AAV1JBR9</accession>
<organism evidence="1 2">
    <name type="scientific">Leptosia nina</name>
    <dbReference type="NCBI Taxonomy" id="320188"/>
    <lineage>
        <taxon>Eukaryota</taxon>
        <taxon>Metazoa</taxon>
        <taxon>Ecdysozoa</taxon>
        <taxon>Arthropoda</taxon>
        <taxon>Hexapoda</taxon>
        <taxon>Insecta</taxon>
        <taxon>Pterygota</taxon>
        <taxon>Neoptera</taxon>
        <taxon>Endopterygota</taxon>
        <taxon>Lepidoptera</taxon>
        <taxon>Glossata</taxon>
        <taxon>Ditrysia</taxon>
        <taxon>Papilionoidea</taxon>
        <taxon>Pieridae</taxon>
        <taxon>Pierinae</taxon>
        <taxon>Leptosia</taxon>
    </lineage>
</organism>
<name>A0AAV1JBR9_9NEOP</name>
<protein>
    <submittedName>
        <fullName evidence="1">Uncharacterized protein</fullName>
    </submittedName>
</protein>
<gene>
    <name evidence="1" type="ORF">LNINA_LOCUS5668</name>
</gene>